<dbReference type="Proteomes" id="UP000326500">
    <property type="component" value="Unassembled WGS sequence"/>
</dbReference>
<dbReference type="InterPro" id="IPR003660">
    <property type="entry name" value="HAMP_dom"/>
</dbReference>
<dbReference type="InterPro" id="IPR013656">
    <property type="entry name" value="PAS_4"/>
</dbReference>
<dbReference type="EMBL" id="FNFT01000001">
    <property type="protein sequence ID" value="SDJ82119.1"/>
    <property type="molecule type" value="Genomic_DNA"/>
</dbReference>
<dbReference type="CDD" id="cd11386">
    <property type="entry name" value="MCP_signal"/>
    <property type="match status" value="1"/>
</dbReference>
<keyword evidence="1 3" id="KW-0807">Transducer</keyword>
<evidence type="ECO:0000313" key="8">
    <source>
        <dbReference type="EMBL" id="SDJ82119.1"/>
    </source>
</evidence>
<dbReference type="Gene3D" id="1.10.287.950">
    <property type="entry name" value="Methyl-accepting chemotaxis protein"/>
    <property type="match status" value="1"/>
</dbReference>
<dbReference type="InterPro" id="IPR035965">
    <property type="entry name" value="PAS-like_dom_sf"/>
</dbReference>
<dbReference type="InterPro" id="IPR000700">
    <property type="entry name" value="PAS-assoc_C"/>
</dbReference>
<dbReference type="Pfam" id="PF00015">
    <property type="entry name" value="MCPsignal"/>
    <property type="match status" value="1"/>
</dbReference>
<reference evidence="8 9" key="1">
    <citation type="submission" date="2016-10" db="EMBL/GenBank/DDBJ databases">
        <authorList>
            <person name="Varghese N."/>
            <person name="Submissions S."/>
        </authorList>
    </citation>
    <scope>NUCLEOTIDE SEQUENCE [LARGE SCALE GENOMIC DNA]</scope>
    <source>
        <strain evidence="8 9">DSM 2373</strain>
    </source>
</reference>
<dbReference type="Gene3D" id="3.30.450.20">
    <property type="entry name" value="PAS domain"/>
    <property type="match status" value="1"/>
</dbReference>
<dbReference type="PROSITE" id="PS50112">
    <property type="entry name" value="PAS"/>
    <property type="match status" value="1"/>
</dbReference>
<dbReference type="RefSeq" id="WP_066955976.1">
    <property type="nucleotide sequence ID" value="NZ_BCNX01000006.1"/>
</dbReference>
<dbReference type="InterPro" id="IPR004089">
    <property type="entry name" value="MCPsignal_dom"/>
</dbReference>
<dbReference type="PANTHER" id="PTHR32089:SF112">
    <property type="entry name" value="LYSOZYME-LIKE PROTEIN-RELATED"/>
    <property type="match status" value="1"/>
</dbReference>
<keyword evidence="4" id="KW-0175">Coiled coil</keyword>
<proteinExistence type="inferred from homology"/>
<dbReference type="PROSITE" id="PS50111">
    <property type="entry name" value="CHEMOTAXIS_TRANSDUC_2"/>
    <property type="match status" value="1"/>
</dbReference>
<keyword evidence="9" id="KW-1185">Reference proteome</keyword>
<feature type="domain" description="Methyl-accepting transducer" evidence="5">
    <location>
        <begin position="251"/>
        <end position="487"/>
    </location>
</feature>
<dbReference type="CDD" id="cd00130">
    <property type="entry name" value="PAS"/>
    <property type="match status" value="1"/>
</dbReference>
<sequence length="537" mass="58059">MINATPPENPAKDAGASGDELTRYRLLVQGLDSIELPMHLVDTEYTILYINKAAANLLGMRPEDAVGKRCYDLYRTGNCKTAQCPCRVAMEQRVIYRCDNTCGDVIIDCTGAPLTDERGRVVGAIEYFPDVTEKKRAVADILRVAAEAREGNLKARAEAERYTGDIRQIADGINGIIEAVTEPLEEAMRLADAFAARDYTVRFNEEIHAAGEFGKFKEALNQIGIAFSTNFMELNRAVNRLEAGTSEMTKGSDEIAKASEQVARTSQRCADLAKQVLAEIEGVNRQIADLSASNEEVASTAQDVFERAQRAASRGKEAQALGNEAEKKMAEVEKITEQSVAEIKHLDAQIHEIDKIVKMINDVASQINLLALNAAIEAARAGEHGRGFAVVAGEVRNLAGETKSATNHIEQVIDAIQVSSEKTASSILSASVEIGSGVESVNRTIGALNEIIDETMAVTRSIAEIAKATEDQAGTANRVVQAMSEGTRLTNEMQSQMESLAALAEETSASVEEIGSVTHEIGEMTGHLRETMNGIRI</sequence>
<gene>
    <name evidence="8" type="ORF">SAMN04488571_101119</name>
</gene>
<evidence type="ECO:0000259" key="6">
    <source>
        <dbReference type="PROSITE" id="PS50112"/>
    </source>
</evidence>
<dbReference type="AlphaFoldDB" id="A0A1G8WUQ2"/>
<protein>
    <submittedName>
        <fullName evidence="8">PAS domain S-box-containing protein</fullName>
    </submittedName>
</protein>
<dbReference type="Gene3D" id="1.20.120.1530">
    <property type="match status" value="1"/>
</dbReference>
<dbReference type="Pfam" id="PF18947">
    <property type="entry name" value="HAMP_2"/>
    <property type="match status" value="1"/>
</dbReference>
<dbReference type="PRINTS" id="PR00260">
    <property type="entry name" value="CHEMTRNSDUCR"/>
</dbReference>
<dbReference type="SUPFAM" id="SSF58104">
    <property type="entry name" value="Methyl-accepting chemotaxis protein (MCP) signaling domain"/>
    <property type="match status" value="1"/>
</dbReference>
<dbReference type="GO" id="GO:0004888">
    <property type="term" value="F:transmembrane signaling receptor activity"/>
    <property type="evidence" value="ECO:0007669"/>
    <property type="project" value="InterPro"/>
</dbReference>
<dbReference type="InterPro" id="IPR000014">
    <property type="entry name" value="PAS"/>
</dbReference>
<name>A0A1G8WUQ2_9EURY</name>
<dbReference type="OrthoDB" id="8523at2157"/>
<evidence type="ECO:0000259" key="5">
    <source>
        <dbReference type="PROSITE" id="PS50111"/>
    </source>
</evidence>
<evidence type="ECO:0000259" key="7">
    <source>
        <dbReference type="PROSITE" id="PS50113"/>
    </source>
</evidence>
<feature type="domain" description="PAC" evidence="7">
    <location>
        <begin position="88"/>
        <end position="143"/>
    </location>
</feature>
<dbReference type="SMART" id="SM00091">
    <property type="entry name" value="PAS"/>
    <property type="match status" value="1"/>
</dbReference>
<dbReference type="NCBIfam" id="TIGR00229">
    <property type="entry name" value="sensory_box"/>
    <property type="match status" value="1"/>
</dbReference>
<dbReference type="PANTHER" id="PTHR32089">
    <property type="entry name" value="METHYL-ACCEPTING CHEMOTAXIS PROTEIN MCPB"/>
    <property type="match status" value="1"/>
</dbReference>
<dbReference type="Pfam" id="PF08448">
    <property type="entry name" value="PAS_4"/>
    <property type="match status" value="1"/>
</dbReference>
<dbReference type="GO" id="GO:0007165">
    <property type="term" value="P:signal transduction"/>
    <property type="evidence" value="ECO:0007669"/>
    <property type="project" value="UniProtKB-KW"/>
</dbReference>
<dbReference type="STRING" id="2200.GCA_001571405_00864"/>
<feature type="domain" description="PAS" evidence="6">
    <location>
        <begin position="23"/>
        <end position="68"/>
    </location>
</feature>
<dbReference type="GO" id="GO:0006935">
    <property type="term" value="P:chemotaxis"/>
    <property type="evidence" value="ECO:0007669"/>
    <property type="project" value="InterPro"/>
</dbReference>
<evidence type="ECO:0000256" key="2">
    <source>
        <dbReference type="ARBA" id="ARBA00029447"/>
    </source>
</evidence>
<comment type="similarity">
    <text evidence="2">Belongs to the methyl-accepting chemotaxis (MCP) protein family.</text>
</comment>
<feature type="coiled-coil region" evidence="4">
    <location>
        <begin position="255"/>
        <end position="293"/>
    </location>
</feature>
<dbReference type="PROSITE" id="PS50113">
    <property type="entry name" value="PAC"/>
    <property type="match status" value="1"/>
</dbReference>
<dbReference type="SUPFAM" id="SSF55785">
    <property type="entry name" value="PYP-like sensor domain (PAS domain)"/>
    <property type="match status" value="1"/>
</dbReference>
<accession>A0A1G8WUQ2</accession>
<evidence type="ECO:0000256" key="4">
    <source>
        <dbReference type="SAM" id="Coils"/>
    </source>
</evidence>
<evidence type="ECO:0000256" key="1">
    <source>
        <dbReference type="ARBA" id="ARBA00023224"/>
    </source>
</evidence>
<evidence type="ECO:0000313" key="9">
    <source>
        <dbReference type="Proteomes" id="UP000326500"/>
    </source>
</evidence>
<organism evidence="8 9">
    <name type="scientific">Methanoculleus thermophilus</name>
    <dbReference type="NCBI Taxonomy" id="2200"/>
    <lineage>
        <taxon>Archaea</taxon>
        <taxon>Methanobacteriati</taxon>
        <taxon>Methanobacteriota</taxon>
        <taxon>Stenosarchaea group</taxon>
        <taxon>Methanomicrobia</taxon>
        <taxon>Methanomicrobiales</taxon>
        <taxon>Methanomicrobiaceae</taxon>
        <taxon>Methanoculleus</taxon>
    </lineage>
</organism>
<dbReference type="InterPro" id="IPR004090">
    <property type="entry name" value="Chemotax_Me-accpt_rcpt"/>
</dbReference>
<dbReference type="GO" id="GO:0016020">
    <property type="term" value="C:membrane"/>
    <property type="evidence" value="ECO:0007669"/>
    <property type="project" value="InterPro"/>
</dbReference>
<evidence type="ECO:0000256" key="3">
    <source>
        <dbReference type="PROSITE-ProRule" id="PRU00284"/>
    </source>
</evidence>
<dbReference type="SMART" id="SM00283">
    <property type="entry name" value="MA"/>
    <property type="match status" value="1"/>
</dbReference>